<evidence type="ECO:0000256" key="5">
    <source>
        <dbReference type="ARBA" id="ARBA00023136"/>
    </source>
</evidence>
<evidence type="ECO:0000256" key="1">
    <source>
        <dbReference type="ARBA" id="ARBA00004141"/>
    </source>
</evidence>
<evidence type="ECO:0000256" key="6">
    <source>
        <dbReference type="RuleBase" id="RU361218"/>
    </source>
</evidence>
<evidence type="ECO:0000256" key="3">
    <source>
        <dbReference type="ARBA" id="ARBA00022692"/>
    </source>
</evidence>
<dbReference type="InterPro" id="IPR008952">
    <property type="entry name" value="Tetraspanin_EC2_sf"/>
</dbReference>
<feature type="transmembrane region" description="Helical" evidence="6">
    <location>
        <begin position="85"/>
        <end position="109"/>
    </location>
</feature>
<proteinExistence type="inferred from homology"/>
<dbReference type="PANTHER" id="PTHR19282:SF534">
    <property type="entry name" value="TETRASPANIN FAMILY-RELATED"/>
    <property type="match status" value="1"/>
</dbReference>
<dbReference type="PIRSF" id="PIRSF002419">
    <property type="entry name" value="Tetraspanin"/>
    <property type="match status" value="1"/>
</dbReference>
<evidence type="ECO:0000313" key="7">
    <source>
        <dbReference type="EMBL" id="CEK53524.1"/>
    </source>
</evidence>
<dbReference type="GO" id="GO:0005886">
    <property type="term" value="C:plasma membrane"/>
    <property type="evidence" value="ECO:0007669"/>
    <property type="project" value="TreeGrafter"/>
</dbReference>
<name>A0A0B6YBJ3_9EUPU</name>
<feature type="non-terminal residue" evidence="7">
    <location>
        <position position="211"/>
    </location>
</feature>
<sequence>MTVEGCPKVAKYILVGFNVLVLIVGCVAIGLGAWTLVADNGQLREITGSNLYRGASITIIVGGCIIVVLAFLGCGGSIMESRVMLGIYFVIMLLFLILFVVATVLGFVYKDDLKSELSKQMEKTLVNQYEVDLTNNQNNREVTDVWNDIQTNLKCCGVEGSLGSDRSWFLWQSSAWYRAQPANSNRTLVPASCCNKALTNTDQCRKVNGTA</sequence>
<evidence type="ECO:0000256" key="2">
    <source>
        <dbReference type="ARBA" id="ARBA00006840"/>
    </source>
</evidence>
<accession>A0A0B6YBJ3</accession>
<gene>
    <name evidence="7" type="primary">ORF20593</name>
</gene>
<comment type="subcellular location">
    <subcellularLocation>
        <location evidence="1 6">Membrane</location>
        <topology evidence="1 6">Multi-pass membrane protein</topology>
    </subcellularLocation>
</comment>
<keyword evidence="3 6" id="KW-0812">Transmembrane</keyword>
<feature type="transmembrane region" description="Helical" evidence="6">
    <location>
        <begin position="12"/>
        <end position="37"/>
    </location>
</feature>
<evidence type="ECO:0000256" key="4">
    <source>
        <dbReference type="ARBA" id="ARBA00022989"/>
    </source>
</evidence>
<protein>
    <recommendedName>
        <fullName evidence="6">Tetraspanin</fullName>
    </recommendedName>
</protein>
<dbReference type="PRINTS" id="PR00259">
    <property type="entry name" value="TMFOUR"/>
</dbReference>
<keyword evidence="4 6" id="KW-1133">Transmembrane helix</keyword>
<comment type="caution">
    <text evidence="6">Lacks conserved residue(s) required for the propagation of feature annotation.</text>
</comment>
<dbReference type="InterPro" id="IPR018499">
    <property type="entry name" value="Tetraspanin/Peripherin"/>
</dbReference>
<dbReference type="InterPro" id="IPR000301">
    <property type="entry name" value="Tetraspanin_animals"/>
</dbReference>
<comment type="similarity">
    <text evidence="2 6">Belongs to the tetraspanin (TM4SF) family.</text>
</comment>
<dbReference type="Gene3D" id="1.10.1450.10">
    <property type="entry name" value="Tetraspanin"/>
    <property type="match status" value="1"/>
</dbReference>
<reference evidence="7" key="1">
    <citation type="submission" date="2014-12" db="EMBL/GenBank/DDBJ databases">
        <title>Insight into the proteome of Arion vulgaris.</title>
        <authorList>
            <person name="Aradska J."/>
            <person name="Bulat T."/>
            <person name="Smidak R."/>
            <person name="Sarate P."/>
            <person name="Gangsoo J."/>
            <person name="Sialana F."/>
            <person name="Bilban M."/>
            <person name="Lubec G."/>
        </authorList>
    </citation>
    <scope>NUCLEOTIDE SEQUENCE</scope>
    <source>
        <tissue evidence="7">Skin</tissue>
    </source>
</reference>
<feature type="transmembrane region" description="Helical" evidence="6">
    <location>
        <begin position="57"/>
        <end position="79"/>
    </location>
</feature>
<dbReference type="SUPFAM" id="SSF48652">
    <property type="entry name" value="Tetraspanin"/>
    <property type="match status" value="1"/>
</dbReference>
<dbReference type="EMBL" id="HACG01006659">
    <property type="protein sequence ID" value="CEK53524.1"/>
    <property type="molecule type" value="Transcribed_RNA"/>
</dbReference>
<organism evidence="7">
    <name type="scientific">Arion vulgaris</name>
    <dbReference type="NCBI Taxonomy" id="1028688"/>
    <lineage>
        <taxon>Eukaryota</taxon>
        <taxon>Metazoa</taxon>
        <taxon>Spiralia</taxon>
        <taxon>Lophotrochozoa</taxon>
        <taxon>Mollusca</taxon>
        <taxon>Gastropoda</taxon>
        <taxon>Heterobranchia</taxon>
        <taxon>Euthyneura</taxon>
        <taxon>Panpulmonata</taxon>
        <taxon>Eupulmonata</taxon>
        <taxon>Stylommatophora</taxon>
        <taxon>Helicina</taxon>
        <taxon>Arionoidea</taxon>
        <taxon>Arionidae</taxon>
        <taxon>Arion</taxon>
    </lineage>
</organism>
<keyword evidence="5 6" id="KW-0472">Membrane</keyword>
<dbReference type="Pfam" id="PF00335">
    <property type="entry name" value="Tetraspanin"/>
    <property type="match status" value="1"/>
</dbReference>
<dbReference type="PANTHER" id="PTHR19282">
    <property type="entry name" value="TETRASPANIN"/>
    <property type="match status" value="1"/>
</dbReference>
<dbReference type="AlphaFoldDB" id="A0A0B6YBJ3"/>